<sequence>RDPSKQTNKMINEALERERKELNSESKLLLLGK</sequence>
<evidence type="ECO:0000256" key="1">
    <source>
        <dbReference type="SAM" id="Coils"/>
    </source>
</evidence>
<accession>A0A8S3DAQ3</accession>
<evidence type="ECO:0000313" key="3">
    <source>
        <dbReference type="EMBL" id="CAF4999010.1"/>
    </source>
</evidence>
<dbReference type="AlphaFoldDB" id="A0A8S3DAQ3"/>
<dbReference type="Proteomes" id="UP000676336">
    <property type="component" value="Unassembled WGS sequence"/>
</dbReference>
<feature type="non-terminal residue" evidence="3">
    <location>
        <position position="1"/>
    </location>
</feature>
<name>A0A8S3DAQ3_9BILA</name>
<proteinExistence type="predicted"/>
<dbReference type="EMBL" id="CAJOBI010203693">
    <property type="protein sequence ID" value="CAF4999010.1"/>
    <property type="molecule type" value="Genomic_DNA"/>
</dbReference>
<organism evidence="3 5">
    <name type="scientific">Rotaria magnacalcarata</name>
    <dbReference type="NCBI Taxonomy" id="392030"/>
    <lineage>
        <taxon>Eukaryota</taxon>
        <taxon>Metazoa</taxon>
        <taxon>Spiralia</taxon>
        <taxon>Gnathifera</taxon>
        <taxon>Rotifera</taxon>
        <taxon>Eurotatoria</taxon>
        <taxon>Bdelloidea</taxon>
        <taxon>Philodinida</taxon>
        <taxon>Philodinidae</taxon>
        <taxon>Rotaria</taxon>
    </lineage>
</organism>
<dbReference type="EMBL" id="CAJOBJ010278687">
    <property type="protein sequence ID" value="CAF5141298.1"/>
    <property type="molecule type" value="Genomic_DNA"/>
</dbReference>
<comment type="caution">
    <text evidence="3">The sequence shown here is derived from an EMBL/GenBank/DDBJ whole genome shotgun (WGS) entry which is preliminary data.</text>
</comment>
<keyword evidence="1" id="KW-0175">Coiled coil</keyword>
<evidence type="ECO:0000313" key="4">
    <source>
        <dbReference type="EMBL" id="CAF5141298.1"/>
    </source>
</evidence>
<evidence type="ECO:0000313" key="5">
    <source>
        <dbReference type="Proteomes" id="UP000676336"/>
    </source>
</evidence>
<gene>
    <name evidence="4" type="ORF">GIL414_LOCUS64497</name>
    <name evidence="2" type="ORF">SMN809_LOCUS21442</name>
    <name evidence="3" type="ORF">SMN809_LOCUS56674</name>
</gene>
<dbReference type="Proteomes" id="UP000681720">
    <property type="component" value="Unassembled WGS sequence"/>
</dbReference>
<feature type="coiled-coil region" evidence="1">
    <location>
        <begin position="5"/>
        <end position="32"/>
    </location>
</feature>
<protein>
    <submittedName>
        <fullName evidence="3">Uncharacterized protein</fullName>
    </submittedName>
</protein>
<dbReference type="EMBL" id="CAJOBI010016697">
    <property type="protein sequence ID" value="CAF4190575.1"/>
    <property type="molecule type" value="Genomic_DNA"/>
</dbReference>
<evidence type="ECO:0000313" key="2">
    <source>
        <dbReference type="EMBL" id="CAF4190575.1"/>
    </source>
</evidence>
<reference evidence="3" key="1">
    <citation type="submission" date="2021-02" db="EMBL/GenBank/DDBJ databases">
        <authorList>
            <person name="Nowell W R."/>
        </authorList>
    </citation>
    <scope>NUCLEOTIDE SEQUENCE</scope>
</reference>